<dbReference type="PROSITE" id="PS50894">
    <property type="entry name" value="HPT"/>
    <property type="match status" value="1"/>
</dbReference>
<dbReference type="Pfam" id="PF01627">
    <property type="entry name" value="Hpt"/>
    <property type="match status" value="1"/>
</dbReference>
<evidence type="ECO:0000259" key="7">
    <source>
        <dbReference type="PROSITE" id="PS50894"/>
    </source>
</evidence>
<dbReference type="SMART" id="SM00448">
    <property type="entry name" value="REC"/>
    <property type="match status" value="1"/>
</dbReference>
<evidence type="ECO:0000256" key="1">
    <source>
        <dbReference type="ARBA" id="ARBA00022553"/>
    </source>
</evidence>
<feature type="domain" description="Response regulatory" evidence="6">
    <location>
        <begin position="1"/>
        <end position="105"/>
    </location>
</feature>
<feature type="modified residue" description="Phosphohistidine" evidence="3">
    <location>
        <position position="213"/>
    </location>
</feature>
<evidence type="ECO:0000256" key="2">
    <source>
        <dbReference type="ARBA" id="ARBA00023012"/>
    </source>
</evidence>
<dbReference type="InterPro" id="IPR008207">
    <property type="entry name" value="Sig_transdc_His_kin_Hpt_dom"/>
</dbReference>
<dbReference type="PANTHER" id="PTHR45339">
    <property type="entry name" value="HYBRID SIGNAL TRANSDUCTION HISTIDINE KINASE J"/>
    <property type="match status" value="1"/>
</dbReference>
<evidence type="ECO:0000256" key="5">
    <source>
        <dbReference type="SAM" id="MobiDB-lite"/>
    </source>
</evidence>
<reference evidence="8 9" key="1">
    <citation type="submission" date="2021-08" db="EMBL/GenBank/DDBJ databases">
        <title>Caldovatus sediminis gen. nov., sp. nov., a moderately thermophilic bacterium isolated from a hot spring.</title>
        <authorList>
            <person name="Hu C.-J."/>
            <person name="Li W.-J."/>
            <person name="Xian W.-D."/>
        </authorList>
    </citation>
    <scope>NUCLEOTIDE SEQUENCE [LARGE SCALE GENOMIC DNA]</scope>
    <source>
        <strain evidence="8 9">SYSU G05006</strain>
    </source>
</reference>
<organism evidence="8 9">
    <name type="scientific">Caldovatus aquaticus</name>
    <dbReference type="NCBI Taxonomy" id="2865671"/>
    <lineage>
        <taxon>Bacteria</taxon>
        <taxon>Pseudomonadati</taxon>
        <taxon>Pseudomonadota</taxon>
        <taxon>Alphaproteobacteria</taxon>
        <taxon>Acetobacterales</taxon>
        <taxon>Roseomonadaceae</taxon>
        <taxon>Caldovatus</taxon>
    </lineage>
</organism>
<dbReference type="EMBL" id="JAHZUY010000002">
    <property type="protein sequence ID" value="MBW8268046.1"/>
    <property type="molecule type" value="Genomic_DNA"/>
</dbReference>
<comment type="caution">
    <text evidence="8">The sequence shown here is derived from an EMBL/GenBank/DDBJ whole genome shotgun (WGS) entry which is preliminary data.</text>
</comment>
<feature type="domain" description="HPt" evidence="7">
    <location>
        <begin position="174"/>
        <end position="267"/>
    </location>
</feature>
<name>A0ABS7EXG2_9PROT</name>
<dbReference type="Gene3D" id="3.40.50.2300">
    <property type="match status" value="1"/>
</dbReference>
<evidence type="ECO:0000256" key="3">
    <source>
        <dbReference type="PROSITE-ProRule" id="PRU00110"/>
    </source>
</evidence>
<dbReference type="InterPro" id="IPR001789">
    <property type="entry name" value="Sig_transdc_resp-reg_receiver"/>
</dbReference>
<proteinExistence type="predicted"/>
<feature type="modified residue" description="4-aspartylphosphate" evidence="4">
    <location>
        <position position="37"/>
    </location>
</feature>
<accession>A0ABS7EXG2</accession>
<dbReference type="CDD" id="cd17546">
    <property type="entry name" value="REC_hyHK_CKI1_RcsC-like"/>
    <property type="match status" value="1"/>
</dbReference>
<protein>
    <submittedName>
        <fullName evidence="8">Response regulator</fullName>
    </submittedName>
</protein>
<gene>
    <name evidence="8" type="ORF">K1J50_00935</name>
</gene>
<dbReference type="Pfam" id="PF00072">
    <property type="entry name" value="Response_reg"/>
    <property type="match status" value="1"/>
</dbReference>
<keyword evidence="2" id="KW-0902">Two-component regulatory system</keyword>
<dbReference type="SUPFAM" id="SSF47226">
    <property type="entry name" value="Histidine-containing phosphotransfer domain, HPT domain"/>
    <property type="match status" value="1"/>
</dbReference>
<dbReference type="PANTHER" id="PTHR45339:SF5">
    <property type="entry name" value="HISTIDINE KINASE"/>
    <property type="match status" value="1"/>
</dbReference>
<dbReference type="PROSITE" id="PS50110">
    <property type="entry name" value="RESPONSE_REGULATORY"/>
    <property type="match status" value="1"/>
</dbReference>
<feature type="region of interest" description="Disordered" evidence="5">
    <location>
        <begin position="108"/>
        <end position="140"/>
    </location>
</feature>
<feature type="region of interest" description="Disordered" evidence="5">
    <location>
        <begin position="264"/>
        <end position="284"/>
    </location>
</feature>
<dbReference type="SUPFAM" id="SSF52172">
    <property type="entry name" value="CheY-like"/>
    <property type="match status" value="1"/>
</dbReference>
<keyword evidence="1 4" id="KW-0597">Phosphoprotein</keyword>
<feature type="compositionally biased region" description="Low complexity" evidence="5">
    <location>
        <begin position="111"/>
        <end position="126"/>
    </location>
</feature>
<evidence type="ECO:0000313" key="8">
    <source>
        <dbReference type="EMBL" id="MBW8268046.1"/>
    </source>
</evidence>
<dbReference type="InterPro" id="IPR036641">
    <property type="entry name" value="HPT_dom_sf"/>
</dbReference>
<dbReference type="Gene3D" id="1.20.120.160">
    <property type="entry name" value="HPT domain"/>
    <property type="match status" value="1"/>
</dbReference>
<keyword evidence="9" id="KW-1185">Reference proteome</keyword>
<sequence length="284" mass="29455">MIERILESAGHTCQLVSNGEEALDALEAGAFDLVLMDLNMPVMDGIEAVKLYRVMALGQPHVPVIALTADATPEATARCLEAGMDACVIKPVEPSRLLEVIESVTGGGAPAAGAAPRPAEPAAAPAAAPPPKAEAPAAKEPTVAEIASHPRFRPAGPPPAIDENTLADLEALGGPDFLAGVIDDFLAEAESLMEELRSAAAAGESMRFRQQSHALGSGASNIGARGLSELCRTGQQMRTAEIAARGPSHIRRLEAEFERVRQALAPYRTGQTARPGEAGGGKPR</sequence>
<evidence type="ECO:0000256" key="4">
    <source>
        <dbReference type="PROSITE-ProRule" id="PRU00169"/>
    </source>
</evidence>
<dbReference type="Proteomes" id="UP001519924">
    <property type="component" value="Unassembled WGS sequence"/>
</dbReference>
<dbReference type="InterPro" id="IPR011006">
    <property type="entry name" value="CheY-like_superfamily"/>
</dbReference>
<evidence type="ECO:0000259" key="6">
    <source>
        <dbReference type="PROSITE" id="PS50110"/>
    </source>
</evidence>
<evidence type="ECO:0000313" key="9">
    <source>
        <dbReference type="Proteomes" id="UP001519924"/>
    </source>
</evidence>